<keyword evidence="4" id="KW-1185">Reference proteome</keyword>
<evidence type="ECO:0000313" key="3">
    <source>
        <dbReference type="EMBL" id="EGD78482.1"/>
    </source>
</evidence>
<dbReference type="AlphaFoldDB" id="F2UMY3"/>
<dbReference type="EMBL" id="GL832983">
    <property type="protein sequence ID" value="EGD78482.1"/>
    <property type="molecule type" value="Genomic_DNA"/>
</dbReference>
<dbReference type="KEGG" id="sre:PTSG_09177"/>
<dbReference type="Proteomes" id="UP000007799">
    <property type="component" value="Unassembled WGS sequence"/>
</dbReference>
<proteinExistence type="predicted"/>
<keyword evidence="2" id="KW-0472">Membrane</keyword>
<evidence type="ECO:0000256" key="2">
    <source>
        <dbReference type="SAM" id="Phobius"/>
    </source>
</evidence>
<feature type="region of interest" description="Disordered" evidence="1">
    <location>
        <begin position="126"/>
        <end position="171"/>
    </location>
</feature>
<accession>F2UMY3</accession>
<organism evidence="4">
    <name type="scientific">Salpingoeca rosetta (strain ATCC 50818 / BSB-021)</name>
    <dbReference type="NCBI Taxonomy" id="946362"/>
    <lineage>
        <taxon>Eukaryota</taxon>
        <taxon>Choanoflagellata</taxon>
        <taxon>Craspedida</taxon>
        <taxon>Salpingoecidae</taxon>
        <taxon>Salpingoeca</taxon>
    </lineage>
</organism>
<gene>
    <name evidence="3" type="ORF">PTSG_09177</name>
</gene>
<feature type="transmembrane region" description="Helical" evidence="2">
    <location>
        <begin position="26"/>
        <end position="52"/>
    </location>
</feature>
<reference evidence="3" key="1">
    <citation type="submission" date="2009-08" db="EMBL/GenBank/DDBJ databases">
        <title>Annotation of Salpingoeca rosetta.</title>
        <authorList>
            <consortium name="The Broad Institute Genome Sequencing Platform"/>
            <person name="Russ C."/>
            <person name="Cuomo C."/>
            <person name="Burger G."/>
            <person name="Gray M.W."/>
            <person name="Holland P.W.H."/>
            <person name="King N."/>
            <person name="Lang F.B.F."/>
            <person name="Roger A.J."/>
            <person name="Ruiz-Trillo I."/>
            <person name="Young S.K."/>
            <person name="Zeng Q."/>
            <person name="Gargeya S."/>
            <person name="Alvarado L."/>
            <person name="Berlin A."/>
            <person name="Chapman S.B."/>
            <person name="Chen Z."/>
            <person name="Freedman E."/>
            <person name="Gellesch M."/>
            <person name="Goldberg J."/>
            <person name="Griggs A."/>
            <person name="Gujja S."/>
            <person name="Heilman E."/>
            <person name="Heiman D."/>
            <person name="Howarth C."/>
            <person name="Mehta T."/>
            <person name="Neiman D."/>
            <person name="Pearson M."/>
            <person name="Roberts A."/>
            <person name="Saif S."/>
            <person name="Shea T."/>
            <person name="Shenoy N."/>
            <person name="Sisk P."/>
            <person name="Stolte C."/>
            <person name="Sykes S."/>
            <person name="White J."/>
            <person name="Yandava C."/>
            <person name="Haas B."/>
            <person name="Nusbaum C."/>
            <person name="Birren B."/>
        </authorList>
    </citation>
    <scope>NUCLEOTIDE SEQUENCE [LARGE SCALE GENOMIC DNA]</scope>
    <source>
        <strain evidence="3">ATCC 50818</strain>
    </source>
</reference>
<protein>
    <submittedName>
        <fullName evidence="3">Uncharacterized protein</fullName>
    </submittedName>
</protein>
<evidence type="ECO:0000256" key="1">
    <source>
        <dbReference type="SAM" id="MobiDB-lite"/>
    </source>
</evidence>
<keyword evidence="2" id="KW-0812">Transmembrane</keyword>
<dbReference type="RefSeq" id="XP_004989431.1">
    <property type="nucleotide sequence ID" value="XM_004989374.1"/>
</dbReference>
<name>F2UMY3_SALR5</name>
<dbReference type="GeneID" id="16069976"/>
<evidence type="ECO:0000313" key="4">
    <source>
        <dbReference type="Proteomes" id="UP000007799"/>
    </source>
</evidence>
<keyword evidence="2" id="KW-1133">Transmembrane helix</keyword>
<dbReference type="InParanoid" id="F2UMY3"/>
<sequence>MLPFLFSFANAHLPQQQPQPPPSFLILRWSFVVSIIRGLVVVGAIVTIVRYAPRLSHRCLRTGNAIRHTFGTRSSGGCLLLAKATYIDNTSIKREQAGRQAGTTSVRPAPHSPRVQNISKATYIDNTSIKREQAGRQAGTTSVRPAPHLSQLKHSNTNDGDAAGDRRTAST</sequence>